<dbReference type="Proteomes" id="UP001266305">
    <property type="component" value="Unassembled WGS sequence"/>
</dbReference>
<comment type="caution">
    <text evidence="1">The sequence shown here is derived from an EMBL/GenBank/DDBJ whole genome shotgun (WGS) entry which is preliminary data.</text>
</comment>
<dbReference type="PANTHER" id="PTHR37860">
    <property type="entry name" value="AGAP008810-PA"/>
    <property type="match status" value="1"/>
</dbReference>
<organism evidence="1 2">
    <name type="scientific">Saguinus oedipus</name>
    <name type="common">Cotton-top tamarin</name>
    <name type="synonym">Oedipomidas oedipus</name>
    <dbReference type="NCBI Taxonomy" id="9490"/>
    <lineage>
        <taxon>Eukaryota</taxon>
        <taxon>Metazoa</taxon>
        <taxon>Chordata</taxon>
        <taxon>Craniata</taxon>
        <taxon>Vertebrata</taxon>
        <taxon>Euteleostomi</taxon>
        <taxon>Mammalia</taxon>
        <taxon>Eutheria</taxon>
        <taxon>Euarchontoglires</taxon>
        <taxon>Primates</taxon>
        <taxon>Haplorrhini</taxon>
        <taxon>Platyrrhini</taxon>
        <taxon>Cebidae</taxon>
        <taxon>Callitrichinae</taxon>
        <taxon>Saguinus</taxon>
    </lineage>
</organism>
<dbReference type="EMBL" id="JASSZA010000011">
    <property type="protein sequence ID" value="KAK2097580.1"/>
    <property type="molecule type" value="Genomic_DNA"/>
</dbReference>
<evidence type="ECO:0000313" key="2">
    <source>
        <dbReference type="Proteomes" id="UP001266305"/>
    </source>
</evidence>
<proteinExistence type="predicted"/>
<keyword evidence="2" id="KW-1185">Reference proteome</keyword>
<gene>
    <name evidence="1" type="ORF">P7K49_023031</name>
</gene>
<protein>
    <submittedName>
        <fullName evidence="1">Uncharacterized protein</fullName>
    </submittedName>
</protein>
<name>A0ABQ9UKG7_SAGOE</name>
<dbReference type="PANTHER" id="PTHR37860:SF2">
    <property type="entry name" value="VITELLOGENIN DOMAIN-CONTAINING PROTEIN"/>
    <property type="match status" value="1"/>
</dbReference>
<evidence type="ECO:0000313" key="1">
    <source>
        <dbReference type="EMBL" id="KAK2097580.1"/>
    </source>
</evidence>
<reference evidence="1 2" key="1">
    <citation type="submission" date="2023-05" db="EMBL/GenBank/DDBJ databases">
        <title>B98-5 Cell Line De Novo Hybrid Assembly: An Optical Mapping Approach.</title>
        <authorList>
            <person name="Kananen K."/>
            <person name="Auerbach J.A."/>
            <person name="Kautto E."/>
            <person name="Blachly J.S."/>
        </authorList>
    </citation>
    <scope>NUCLEOTIDE SEQUENCE [LARGE SCALE GENOMIC DNA]</scope>
    <source>
        <strain evidence="1">B95-8</strain>
        <tissue evidence="1">Cell line</tissue>
    </source>
</reference>
<accession>A0ABQ9UKG7</accession>
<sequence>MFHQSPDEIYCVVFFLTQLHYSKGEVQSTFALGVEEHHFHISTQLVAAKASLANFMKLEHSFLQGEVWVRFPRDALILFQLSALPWELVLQTTYERAHGTRVLHHMVLWDGQELALTGSLCGPLPRPFRNLSL</sequence>